<keyword evidence="7" id="KW-0547">Nucleotide-binding</keyword>
<evidence type="ECO:0000256" key="3">
    <source>
        <dbReference type="ARBA" id="ARBA00023002"/>
    </source>
</evidence>
<dbReference type="GO" id="GO:0004352">
    <property type="term" value="F:glutamate dehydrogenase (NAD+) activity"/>
    <property type="evidence" value="ECO:0007669"/>
    <property type="project" value="TreeGrafter"/>
</dbReference>
<dbReference type="OrthoDB" id="9803297at2"/>
<comment type="caution">
    <text evidence="11">The sequence shown here is derived from an EMBL/GenBank/DDBJ whole genome shotgun (WGS) entry which is preliminary data.</text>
</comment>
<evidence type="ECO:0000256" key="1">
    <source>
        <dbReference type="ARBA" id="ARBA00003868"/>
    </source>
</evidence>
<proteinExistence type="inferred from homology"/>
<dbReference type="InterPro" id="IPR014362">
    <property type="entry name" value="Glu_DH"/>
</dbReference>
<comment type="function">
    <text evidence="1">Catalyzes the reversible oxidative deamination of glutamate to alpha-ketoglutarate and ammonia.</text>
</comment>
<sequence>MDYNFLDESGQILREAGRLGRIDPNVVEFLAAPARVMTFRIPMKMDDGSFRVFDAHRVRYNDALGPSRDGTRISADLDLDEVKSLALIMSIKHAAGRIPAGGGKGGIVADPRELSDREFESLCRAYIRYLRPRGQAYDVPGADIGTDLQTMSWMLDEFESITGYHEPAAVNDKPPILGGSQGGYEATGSGVFDVFREAAEQTGLEIENTRVAIQGFGQVGTVAAGMFYEAGCNVVAVSDSRGGVYANDGLDVPGLLAHKRATGKVADFAGSEPISSEGMLECDCDVLVPASVQGVITADNADRIQARMVVEAANAPTTVKAEAMLLERDITIVPDVLANAGSVHLCQMERSQGLSDDYWDIDTINRLRQERLARGYREAVNAAAEHHLKSIRLGAWINALKRIEEAMHLRGWC</sequence>
<dbReference type="Pfam" id="PF00208">
    <property type="entry name" value="ELFV_dehydrog"/>
    <property type="match status" value="1"/>
</dbReference>
<evidence type="ECO:0000256" key="2">
    <source>
        <dbReference type="ARBA" id="ARBA00006382"/>
    </source>
</evidence>
<evidence type="ECO:0000256" key="5">
    <source>
        <dbReference type="PIRNR" id="PIRNR000185"/>
    </source>
</evidence>
<feature type="binding site" evidence="7">
    <location>
        <position position="187"/>
    </location>
    <ligand>
        <name>NAD(+)</name>
        <dbReference type="ChEBI" id="CHEBI:57540"/>
    </ligand>
</feature>
<dbReference type="SMART" id="SM00839">
    <property type="entry name" value="ELFV_dehydrog"/>
    <property type="match status" value="1"/>
</dbReference>
<evidence type="ECO:0000259" key="10">
    <source>
        <dbReference type="SMART" id="SM00839"/>
    </source>
</evidence>
<feature type="binding site" evidence="7">
    <location>
        <position position="92"/>
    </location>
    <ligand>
        <name>substrate</name>
    </ligand>
</feature>
<evidence type="ECO:0000256" key="6">
    <source>
        <dbReference type="PIRSR" id="PIRSR000185-1"/>
    </source>
</evidence>
<dbReference type="CDD" id="cd01076">
    <property type="entry name" value="NAD_bind_1_Glu_DH"/>
    <property type="match status" value="1"/>
</dbReference>
<dbReference type="SUPFAM" id="SSF53223">
    <property type="entry name" value="Aminoacid dehydrogenase-like, N-terminal domain"/>
    <property type="match status" value="1"/>
</dbReference>
<protein>
    <recommendedName>
        <fullName evidence="5">Glutamate dehydrogenase</fullName>
    </recommendedName>
</protein>
<dbReference type="InterPro" id="IPR033524">
    <property type="entry name" value="Glu/Leu/Phe/Val_DH_AS"/>
</dbReference>
<feature type="active site" description="Proton donor" evidence="6">
    <location>
        <position position="104"/>
    </location>
</feature>
<dbReference type="AlphaFoldDB" id="A0A4U6R658"/>
<evidence type="ECO:0000313" key="12">
    <source>
        <dbReference type="Proteomes" id="UP000308488"/>
    </source>
</evidence>
<keyword evidence="12" id="KW-1185">Reference proteome</keyword>
<gene>
    <name evidence="11" type="ORF">FDP08_14860</name>
</gene>
<evidence type="ECO:0000256" key="8">
    <source>
        <dbReference type="PIRSR" id="PIRSR000185-3"/>
    </source>
</evidence>
<feature type="site" description="Important for catalysis" evidence="8">
    <location>
        <position position="143"/>
    </location>
</feature>
<dbReference type="PROSITE" id="PS00074">
    <property type="entry name" value="GLFV_DEHYDROGENASE"/>
    <property type="match status" value="1"/>
</dbReference>
<dbReference type="InterPro" id="IPR006097">
    <property type="entry name" value="Glu/Leu/Phe/Val/Trp_DH_dimer"/>
</dbReference>
<dbReference type="InterPro" id="IPR006095">
    <property type="entry name" value="Glu/Leu/Phe/Val/Trp_DH"/>
</dbReference>
<comment type="catalytic activity">
    <reaction evidence="4">
        <text>L-glutamate + NADP(+) + H2O = 2-oxoglutarate + NH4(+) + NADPH + H(+)</text>
        <dbReference type="Rhea" id="RHEA:11612"/>
        <dbReference type="ChEBI" id="CHEBI:15377"/>
        <dbReference type="ChEBI" id="CHEBI:15378"/>
        <dbReference type="ChEBI" id="CHEBI:16810"/>
        <dbReference type="ChEBI" id="CHEBI:28938"/>
        <dbReference type="ChEBI" id="CHEBI:29985"/>
        <dbReference type="ChEBI" id="CHEBI:57783"/>
        <dbReference type="ChEBI" id="CHEBI:58349"/>
        <dbReference type="EC" id="1.4.1.4"/>
    </reaction>
</comment>
<dbReference type="InterPro" id="IPR006096">
    <property type="entry name" value="Glu/Leu/Phe/Val/Trp_DH_C"/>
</dbReference>
<evidence type="ECO:0000313" key="11">
    <source>
        <dbReference type="EMBL" id="TKV69287.1"/>
    </source>
</evidence>
<dbReference type="GO" id="GO:0004354">
    <property type="term" value="F:glutamate dehydrogenase (NADP+) activity"/>
    <property type="evidence" value="ECO:0007669"/>
    <property type="project" value="UniProtKB-EC"/>
</dbReference>
<dbReference type="GO" id="GO:0006538">
    <property type="term" value="P:L-glutamate catabolic process"/>
    <property type="evidence" value="ECO:0007669"/>
    <property type="project" value="TreeGrafter"/>
</dbReference>
<evidence type="ECO:0000256" key="7">
    <source>
        <dbReference type="PIRSR" id="PIRSR000185-2"/>
    </source>
</evidence>
<dbReference type="PANTHER" id="PTHR11606:SF13">
    <property type="entry name" value="GLUTAMATE DEHYDROGENASE 1, MITOCHONDRIAL"/>
    <property type="match status" value="1"/>
</dbReference>
<dbReference type="PANTHER" id="PTHR11606">
    <property type="entry name" value="GLUTAMATE DEHYDROGENASE"/>
    <property type="match status" value="1"/>
</dbReference>
<dbReference type="PIRSF" id="PIRSF000185">
    <property type="entry name" value="Glu_DH"/>
    <property type="match status" value="1"/>
</dbReference>
<feature type="domain" description="Glutamate/phenylalanine/leucine/valine/L-tryptophan dehydrogenase C-terminal" evidence="10">
    <location>
        <begin position="180"/>
        <end position="411"/>
    </location>
</feature>
<dbReference type="RefSeq" id="WP_137436903.1">
    <property type="nucleotide sequence ID" value="NZ_SZYH01000001.1"/>
</dbReference>
<organism evidence="11 12">
    <name type="scientific">Marinobacter panjinensis</name>
    <dbReference type="NCBI Taxonomy" id="2576384"/>
    <lineage>
        <taxon>Bacteria</taxon>
        <taxon>Pseudomonadati</taxon>
        <taxon>Pseudomonadota</taxon>
        <taxon>Gammaproteobacteria</taxon>
        <taxon>Pseudomonadales</taxon>
        <taxon>Marinobacteraceae</taxon>
        <taxon>Marinobacter</taxon>
    </lineage>
</organism>
<dbReference type="Gene3D" id="3.40.50.10860">
    <property type="entry name" value="Leucine Dehydrogenase, chain A, domain 1"/>
    <property type="match status" value="1"/>
</dbReference>
<evidence type="ECO:0000256" key="9">
    <source>
        <dbReference type="RuleBase" id="RU004417"/>
    </source>
</evidence>
<dbReference type="SUPFAM" id="SSF51735">
    <property type="entry name" value="NAD(P)-binding Rossmann-fold domains"/>
    <property type="match status" value="1"/>
</dbReference>
<accession>A0A4U6R658</accession>
<dbReference type="PRINTS" id="PR00082">
    <property type="entry name" value="GLFDHDRGNASE"/>
</dbReference>
<dbReference type="InterPro" id="IPR033922">
    <property type="entry name" value="NAD_bind_Glu_DH"/>
</dbReference>
<name>A0A4U6R658_9GAMM</name>
<comment type="similarity">
    <text evidence="2 5 9">Belongs to the Glu/Leu/Phe/Val dehydrogenases family.</text>
</comment>
<dbReference type="GO" id="GO:0000166">
    <property type="term" value="F:nucleotide binding"/>
    <property type="evidence" value="ECO:0007669"/>
    <property type="project" value="UniProtKB-KW"/>
</dbReference>
<dbReference type="EMBL" id="SZYH01000001">
    <property type="protein sequence ID" value="TKV69287.1"/>
    <property type="molecule type" value="Genomic_DNA"/>
</dbReference>
<reference evidence="11 12" key="1">
    <citation type="submission" date="2019-05" db="EMBL/GenBank/DDBJ databases">
        <title>Marinobacter panjinensis sp. nov., a moderately halophilic bacterium isolated from sea tidal flat environment.</title>
        <authorList>
            <person name="Yang W."/>
            <person name="An M."/>
            <person name="He W."/>
            <person name="Luo X."/>
            <person name="Zhu L."/>
            <person name="Chen G."/>
            <person name="Zhang Y."/>
            <person name="Wang Y."/>
        </authorList>
    </citation>
    <scope>NUCLEOTIDE SEQUENCE [LARGE SCALE GENOMIC DNA]</scope>
    <source>
        <strain evidence="11 12">PJ-16</strain>
    </source>
</reference>
<evidence type="ECO:0000256" key="4">
    <source>
        <dbReference type="ARBA" id="ARBA00048584"/>
    </source>
</evidence>
<dbReference type="InterPro" id="IPR046346">
    <property type="entry name" value="Aminoacid_DH-like_N_sf"/>
</dbReference>
<dbReference type="InterPro" id="IPR036291">
    <property type="entry name" value="NAD(P)-bd_dom_sf"/>
</dbReference>
<keyword evidence="7" id="KW-0520">NAD</keyword>
<dbReference type="Gene3D" id="3.40.50.720">
    <property type="entry name" value="NAD(P)-binding Rossmann-like Domain"/>
    <property type="match status" value="1"/>
</dbReference>
<dbReference type="Pfam" id="PF02812">
    <property type="entry name" value="ELFV_dehydrog_N"/>
    <property type="match status" value="1"/>
</dbReference>
<keyword evidence="3 5" id="KW-0560">Oxidoreductase</keyword>
<dbReference type="Proteomes" id="UP000308488">
    <property type="component" value="Unassembled WGS sequence"/>
</dbReference>